<accession>M6FCL2</accession>
<comment type="caution">
    <text evidence="1">The sequence shown here is derived from an EMBL/GenBank/DDBJ whole genome shotgun (WGS) entry which is preliminary data.</text>
</comment>
<proteinExistence type="predicted"/>
<reference evidence="1 2" key="1">
    <citation type="submission" date="2013-01" db="EMBL/GenBank/DDBJ databases">
        <authorList>
            <person name="Harkins D.M."/>
            <person name="Durkin A.S."/>
            <person name="Brinkac L.M."/>
            <person name="Haft D.H."/>
            <person name="Selengut J.D."/>
            <person name="Sanka R."/>
            <person name="DePew J."/>
            <person name="Purushe J."/>
            <person name="Hospenthal D.R."/>
            <person name="Murray C.K."/>
            <person name="Pimentel G."/>
            <person name="Wasfy M."/>
            <person name="Vinetz J.M."/>
            <person name="Sutton G.G."/>
            <person name="Nierman W.C."/>
            <person name="Fouts D.E."/>
        </authorList>
    </citation>
    <scope>NUCLEOTIDE SEQUENCE [LARGE SCALE GENOMIC DNA]</scope>
    <source>
        <strain evidence="1 2">2006001855</strain>
    </source>
</reference>
<evidence type="ECO:0000313" key="2">
    <source>
        <dbReference type="Proteomes" id="UP000012101"/>
    </source>
</evidence>
<organism evidence="1 2">
    <name type="scientific">Leptospira weilii str. 2006001855</name>
    <dbReference type="NCBI Taxonomy" id="996804"/>
    <lineage>
        <taxon>Bacteria</taxon>
        <taxon>Pseudomonadati</taxon>
        <taxon>Spirochaetota</taxon>
        <taxon>Spirochaetia</taxon>
        <taxon>Leptospirales</taxon>
        <taxon>Leptospiraceae</taxon>
        <taxon>Leptospira</taxon>
    </lineage>
</organism>
<dbReference type="AlphaFoldDB" id="M6FCL2"/>
<protein>
    <submittedName>
        <fullName evidence="1">Uncharacterized protein</fullName>
    </submittedName>
</protein>
<dbReference type="EMBL" id="AFJM02000074">
    <property type="protein sequence ID" value="EMM70518.1"/>
    <property type="molecule type" value="Genomic_DNA"/>
</dbReference>
<name>M6FCL2_9LEPT</name>
<sequence length="42" mass="4898">MESKVGILVGLENARTQATTARALKNEMELMKEMRRFDFFSF</sequence>
<evidence type="ECO:0000313" key="1">
    <source>
        <dbReference type="EMBL" id="EMM70518.1"/>
    </source>
</evidence>
<dbReference type="Proteomes" id="UP000012101">
    <property type="component" value="Unassembled WGS sequence"/>
</dbReference>
<gene>
    <name evidence="1" type="ORF">LEP1GSC038_1139</name>
</gene>